<evidence type="ECO:0000256" key="7">
    <source>
        <dbReference type="ARBA" id="ARBA00022723"/>
    </source>
</evidence>
<dbReference type="Proteomes" id="UP001227230">
    <property type="component" value="Chromosome 18"/>
</dbReference>
<name>A0ABY9DTB2_VITVI</name>
<keyword evidence="7" id="KW-0479">Metal-binding</keyword>
<dbReference type="InterPro" id="IPR010255">
    <property type="entry name" value="Haem_peroxidase_sf"/>
</dbReference>
<evidence type="ECO:0000256" key="10">
    <source>
        <dbReference type="RuleBase" id="RU004241"/>
    </source>
</evidence>
<evidence type="ECO:0000313" key="13">
    <source>
        <dbReference type="Proteomes" id="UP001227230"/>
    </source>
</evidence>
<dbReference type="Gene3D" id="1.10.420.10">
    <property type="entry name" value="Peroxidase, domain 2"/>
    <property type="match status" value="1"/>
</dbReference>
<evidence type="ECO:0000256" key="3">
    <source>
        <dbReference type="ARBA" id="ARBA00001970"/>
    </source>
</evidence>
<dbReference type="PANTHER" id="PTHR31388:SF247">
    <property type="entry name" value="PEROXIDASE"/>
    <property type="match status" value="1"/>
</dbReference>
<sequence>MRHTFVLPGPTLNLSQLVSAFSNKGFTTKETVVLSGTSLDPRICPRSGGDDNLSPLDKTTTVFYYAYFRDLKEKKGLLHSDQQLYNDGSTDSIVESYSINSATFFRDVTNAMVLDGKS</sequence>
<evidence type="ECO:0000256" key="6">
    <source>
        <dbReference type="ARBA" id="ARBA00022617"/>
    </source>
</evidence>
<evidence type="ECO:0000256" key="8">
    <source>
        <dbReference type="ARBA" id="ARBA00023002"/>
    </source>
</evidence>
<comment type="similarity">
    <text evidence="10">Belongs to the peroxidase family.</text>
</comment>
<dbReference type="PANTHER" id="PTHR31388">
    <property type="entry name" value="PEROXIDASE 72-RELATED"/>
    <property type="match status" value="1"/>
</dbReference>
<gene>
    <name evidence="12" type="ORF">VitviT2T_027271</name>
</gene>
<evidence type="ECO:0000256" key="2">
    <source>
        <dbReference type="ARBA" id="ARBA00001913"/>
    </source>
</evidence>
<dbReference type="EMBL" id="CP126665">
    <property type="protein sequence ID" value="WKA09646.1"/>
    <property type="molecule type" value="Genomic_DNA"/>
</dbReference>
<evidence type="ECO:0000256" key="9">
    <source>
        <dbReference type="ARBA" id="ARBA00023004"/>
    </source>
</evidence>
<accession>A0ABY9DTB2</accession>
<dbReference type="Pfam" id="PF00141">
    <property type="entry name" value="peroxidase"/>
    <property type="match status" value="1"/>
</dbReference>
<dbReference type="InterPro" id="IPR002016">
    <property type="entry name" value="Haem_peroxidase"/>
</dbReference>
<comment type="cofactor">
    <cofactor evidence="3">
        <name>heme b</name>
        <dbReference type="ChEBI" id="CHEBI:60344"/>
    </cofactor>
</comment>
<reference evidence="12 13" key="1">
    <citation type="journal article" date="2023" name="Hortic Res">
        <title>The complete reference genome for grapevine (Vitis vinifera L.) genetics and breeding.</title>
        <authorList>
            <person name="Shi X."/>
            <person name="Cao S."/>
            <person name="Wang X."/>
            <person name="Huang S."/>
            <person name="Wang Y."/>
            <person name="Liu Z."/>
            <person name="Liu W."/>
            <person name="Leng X."/>
            <person name="Peng Y."/>
            <person name="Wang N."/>
            <person name="Wang Y."/>
            <person name="Ma Z."/>
            <person name="Xu X."/>
            <person name="Zhang F."/>
            <person name="Xue H."/>
            <person name="Zhong H."/>
            <person name="Wang Y."/>
            <person name="Zhang K."/>
            <person name="Velt A."/>
            <person name="Avia K."/>
            <person name="Holtgrawe D."/>
            <person name="Grimplet J."/>
            <person name="Matus J.T."/>
            <person name="Ware D."/>
            <person name="Wu X."/>
            <person name="Wang H."/>
            <person name="Liu C."/>
            <person name="Fang Y."/>
            <person name="Rustenholz C."/>
            <person name="Cheng Z."/>
            <person name="Xiao H."/>
            <person name="Zhou Y."/>
        </authorList>
    </citation>
    <scope>NUCLEOTIDE SEQUENCE [LARGE SCALE GENOMIC DNA]</scope>
    <source>
        <strain evidence="13">cv. Pinot noir / PN40024</strain>
        <tissue evidence="12">Leaf</tissue>
    </source>
</reference>
<proteinExistence type="inferred from homology"/>
<protein>
    <recommendedName>
        <fullName evidence="4">peroxidase</fullName>
        <ecNumber evidence="4">1.11.1.7</ecNumber>
    </recommendedName>
</protein>
<evidence type="ECO:0000259" key="11">
    <source>
        <dbReference type="PROSITE" id="PS50873"/>
    </source>
</evidence>
<dbReference type="EC" id="1.11.1.7" evidence="4"/>
<dbReference type="SUPFAM" id="SSF48113">
    <property type="entry name" value="Heme-dependent peroxidases"/>
    <property type="match status" value="1"/>
</dbReference>
<feature type="domain" description="Plant heme peroxidase family profile" evidence="11">
    <location>
        <begin position="1"/>
        <end position="118"/>
    </location>
</feature>
<comment type="cofactor">
    <cofactor evidence="2">
        <name>Ca(2+)</name>
        <dbReference type="ChEBI" id="CHEBI:29108"/>
    </cofactor>
</comment>
<evidence type="ECO:0000256" key="5">
    <source>
        <dbReference type="ARBA" id="ARBA00022559"/>
    </source>
</evidence>
<keyword evidence="6" id="KW-0349">Heme</keyword>
<comment type="catalytic activity">
    <reaction evidence="1">
        <text>2 a phenolic donor + H2O2 = 2 a phenolic radical donor + 2 H2O</text>
        <dbReference type="Rhea" id="RHEA:56136"/>
        <dbReference type="ChEBI" id="CHEBI:15377"/>
        <dbReference type="ChEBI" id="CHEBI:16240"/>
        <dbReference type="ChEBI" id="CHEBI:139520"/>
        <dbReference type="ChEBI" id="CHEBI:139521"/>
        <dbReference type="EC" id="1.11.1.7"/>
    </reaction>
</comment>
<keyword evidence="8" id="KW-0560">Oxidoreductase</keyword>
<keyword evidence="13" id="KW-1185">Reference proteome</keyword>
<keyword evidence="5" id="KW-0575">Peroxidase</keyword>
<evidence type="ECO:0000313" key="12">
    <source>
        <dbReference type="EMBL" id="WKA09646.1"/>
    </source>
</evidence>
<dbReference type="InterPro" id="IPR000823">
    <property type="entry name" value="Peroxidase_pln"/>
</dbReference>
<dbReference type="PROSITE" id="PS50873">
    <property type="entry name" value="PEROXIDASE_4"/>
    <property type="match status" value="1"/>
</dbReference>
<evidence type="ECO:0000256" key="1">
    <source>
        <dbReference type="ARBA" id="ARBA00000189"/>
    </source>
</evidence>
<keyword evidence="9" id="KW-0408">Iron</keyword>
<organism evidence="12 13">
    <name type="scientific">Vitis vinifera</name>
    <name type="common">Grape</name>
    <dbReference type="NCBI Taxonomy" id="29760"/>
    <lineage>
        <taxon>Eukaryota</taxon>
        <taxon>Viridiplantae</taxon>
        <taxon>Streptophyta</taxon>
        <taxon>Embryophyta</taxon>
        <taxon>Tracheophyta</taxon>
        <taxon>Spermatophyta</taxon>
        <taxon>Magnoliopsida</taxon>
        <taxon>eudicotyledons</taxon>
        <taxon>Gunneridae</taxon>
        <taxon>Pentapetalae</taxon>
        <taxon>rosids</taxon>
        <taxon>Vitales</taxon>
        <taxon>Vitaceae</taxon>
        <taxon>Viteae</taxon>
        <taxon>Vitis</taxon>
    </lineage>
</organism>
<evidence type="ECO:0000256" key="4">
    <source>
        <dbReference type="ARBA" id="ARBA00012313"/>
    </source>
</evidence>